<protein>
    <submittedName>
        <fullName evidence="1">Phosphonate transporter</fullName>
    </submittedName>
</protein>
<dbReference type="EMBL" id="JBBUTH010000010">
    <property type="protein sequence ID" value="MEK8052953.1"/>
    <property type="molecule type" value="Genomic_DNA"/>
</dbReference>
<evidence type="ECO:0000313" key="2">
    <source>
        <dbReference type="Proteomes" id="UP001365405"/>
    </source>
</evidence>
<comment type="caution">
    <text evidence="1">The sequence shown here is derived from an EMBL/GenBank/DDBJ whole genome shotgun (WGS) entry which is preliminary data.</text>
</comment>
<dbReference type="Proteomes" id="UP001365405">
    <property type="component" value="Unassembled WGS sequence"/>
</dbReference>
<name>A0ABU9CMV6_9BURK</name>
<organism evidence="1 2">
    <name type="scientific">Pseudaquabacterium inlustre</name>
    <dbReference type="NCBI Taxonomy" id="2984192"/>
    <lineage>
        <taxon>Bacteria</taxon>
        <taxon>Pseudomonadati</taxon>
        <taxon>Pseudomonadota</taxon>
        <taxon>Betaproteobacteria</taxon>
        <taxon>Burkholderiales</taxon>
        <taxon>Sphaerotilaceae</taxon>
        <taxon>Pseudaquabacterium</taxon>
    </lineage>
</organism>
<reference evidence="1 2" key="1">
    <citation type="submission" date="2024-04" db="EMBL/GenBank/DDBJ databases">
        <title>Novel species of the genus Ideonella isolated from streams.</title>
        <authorList>
            <person name="Lu H."/>
        </authorList>
    </citation>
    <scope>NUCLEOTIDE SEQUENCE [LARGE SCALE GENOMIC DNA]</scope>
    <source>
        <strain evidence="1 2">DXS22W</strain>
    </source>
</reference>
<dbReference type="RefSeq" id="WP_341412688.1">
    <property type="nucleotide sequence ID" value="NZ_JBBUTH010000010.1"/>
</dbReference>
<dbReference type="Gene3D" id="3.30.450.20">
    <property type="entry name" value="PAS domain"/>
    <property type="match status" value="1"/>
</dbReference>
<dbReference type="InterPro" id="IPR035965">
    <property type="entry name" value="PAS-like_dom_sf"/>
</dbReference>
<evidence type="ECO:0000313" key="1">
    <source>
        <dbReference type="EMBL" id="MEK8052953.1"/>
    </source>
</evidence>
<accession>A0ABU9CMV6</accession>
<proteinExistence type="predicted"/>
<dbReference type="SUPFAM" id="SSF55785">
    <property type="entry name" value="PYP-like sensor domain (PAS domain)"/>
    <property type="match status" value="1"/>
</dbReference>
<keyword evidence="2" id="KW-1185">Reference proteome</keyword>
<sequence>MTAAAALTHDQPDLLPALLRLEPAEWDALRFGVIGFDVHSHRVTVYNAEEARQAELDPADVMGLNVFTELAQCMNNYLVAQRFDDARNARTALDARLDYVLTWRMRPTPVALRMLWQPGDDLAYLVLQRRP</sequence>
<gene>
    <name evidence="1" type="ORF">AACH10_22060</name>
</gene>